<sequence>MPAQPLFSIVIPSYNRAHSLANAIDSVLAQSISDFEVLIVDDGSVDHTADLIAAVQDSRVRYIKQANGGATKARNKGITAARGRYIAFLDSDDTFLPRHLEQSLPVLQASEKNCVYSQVIVERGNNVRFLKPARAIKQHENISDYLLCYKGFVPTITLVLPSALANSVLYDENIGYGDDIDFAIRLAAHGGRFVMLKEPGAIWQDCWSDSRLSSTIDPQQRLAWLNKVKPLLTNKAYFAVLGRSVAKGYAQTGQKWKGFGYYFRSLWHGGFTPKTAVMYFFQILLSANQYRHFSDFLAKLGLRP</sequence>
<dbReference type="Proteomes" id="UP000034228">
    <property type="component" value="Unassembled WGS sequence"/>
</dbReference>
<dbReference type="RefSeq" id="WP_046556060.1">
    <property type="nucleotide sequence ID" value="NZ_LAHO01000002.1"/>
</dbReference>
<dbReference type="PANTHER" id="PTHR43685:SF11">
    <property type="entry name" value="GLYCOSYLTRANSFERASE TAGX-RELATED"/>
    <property type="match status" value="1"/>
</dbReference>
<comment type="caution">
    <text evidence="2">The sequence shown here is derived from an EMBL/GenBank/DDBJ whole genome shotgun (WGS) entry which is preliminary data.</text>
</comment>
<dbReference type="InterPro" id="IPR001173">
    <property type="entry name" value="Glyco_trans_2-like"/>
</dbReference>
<dbReference type="Gene3D" id="3.90.550.10">
    <property type="entry name" value="Spore Coat Polysaccharide Biosynthesis Protein SpsA, Chain A"/>
    <property type="match status" value="1"/>
</dbReference>
<dbReference type="SUPFAM" id="SSF53448">
    <property type="entry name" value="Nucleotide-diphospho-sugar transferases"/>
    <property type="match status" value="1"/>
</dbReference>
<evidence type="ECO:0000313" key="3">
    <source>
        <dbReference type="Proteomes" id="UP000034228"/>
    </source>
</evidence>
<gene>
    <name evidence="2" type="ORF">WG68_02380</name>
</gene>
<dbReference type="OrthoDB" id="9805612at2"/>
<evidence type="ECO:0000313" key="2">
    <source>
        <dbReference type="EMBL" id="KKO46813.1"/>
    </source>
</evidence>
<feature type="domain" description="Glycosyltransferase 2-like" evidence="1">
    <location>
        <begin position="8"/>
        <end position="134"/>
    </location>
</feature>
<name>A0A0M2VCG0_9GAMM</name>
<proteinExistence type="predicted"/>
<dbReference type="PANTHER" id="PTHR43685">
    <property type="entry name" value="GLYCOSYLTRANSFERASE"/>
    <property type="match status" value="1"/>
</dbReference>
<organism evidence="2 3">
    <name type="scientific">Arsukibacterium ikkense</name>
    <dbReference type="NCBI Taxonomy" id="336831"/>
    <lineage>
        <taxon>Bacteria</taxon>
        <taxon>Pseudomonadati</taxon>
        <taxon>Pseudomonadota</taxon>
        <taxon>Gammaproteobacteria</taxon>
        <taxon>Chromatiales</taxon>
        <taxon>Chromatiaceae</taxon>
        <taxon>Arsukibacterium</taxon>
    </lineage>
</organism>
<protein>
    <recommendedName>
        <fullName evidence="1">Glycosyltransferase 2-like domain-containing protein</fullName>
    </recommendedName>
</protein>
<reference evidence="2 3" key="1">
    <citation type="submission" date="2015-03" db="EMBL/GenBank/DDBJ databases">
        <title>Draft genome sequences of two protease-producing strains of Arsukibacterium isolated from two cold and alkaline environments.</title>
        <authorList>
            <person name="Lylloff J.E."/>
            <person name="Skov L.B."/>
            <person name="Jepsen M."/>
            <person name="Hallin P.F."/>
            <person name="Sorensen S.J."/>
            <person name="Stougaard P."/>
            <person name="Glaring M.A."/>
        </authorList>
    </citation>
    <scope>NUCLEOTIDE SEQUENCE [LARGE SCALE GENOMIC DNA]</scope>
    <source>
        <strain evidence="2 3">GCM72</strain>
    </source>
</reference>
<dbReference type="Pfam" id="PF00535">
    <property type="entry name" value="Glycos_transf_2"/>
    <property type="match status" value="1"/>
</dbReference>
<dbReference type="STRING" id="336831.WG68_02380"/>
<dbReference type="InterPro" id="IPR050834">
    <property type="entry name" value="Glycosyltransf_2"/>
</dbReference>
<accession>A0A0M2VCG0</accession>
<evidence type="ECO:0000259" key="1">
    <source>
        <dbReference type="Pfam" id="PF00535"/>
    </source>
</evidence>
<keyword evidence="3" id="KW-1185">Reference proteome</keyword>
<dbReference type="AlphaFoldDB" id="A0A0M2VCG0"/>
<dbReference type="EMBL" id="LAHO01000002">
    <property type="protein sequence ID" value="KKO46813.1"/>
    <property type="molecule type" value="Genomic_DNA"/>
</dbReference>
<dbReference type="InterPro" id="IPR029044">
    <property type="entry name" value="Nucleotide-diphossugar_trans"/>
</dbReference>